<dbReference type="Gene3D" id="2.40.40.20">
    <property type="match status" value="1"/>
</dbReference>
<evidence type="ECO:0008006" key="4">
    <source>
        <dbReference type="Google" id="ProtNLM"/>
    </source>
</evidence>
<reference evidence="2 3" key="1">
    <citation type="journal article" date="2019" name="G3 (Bethesda)">
        <title>Sequencing of a Wild Apple (Malus baccata) Genome Unravels the Differences Between Cultivated and Wild Apple Species Regarding Disease Resistance and Cold Tolerance.</title>
        <authorList>
            <person name="Chen X."/>
        </authorList>
    </citation>
    <scope>NUCLEOTIDE SEQUENCE [LARGE SCALE GENOMIC DNA]</scope>
    <source>
        <strain evidence="3">cv. Shandingzi</strain>
        <tissue evidence="2">Leaves</tissue>
    </source>
</reference>
<protein>
    <recommendedName>
        <fullName evidence="4">CDC48 N-terminal subdomain domain-containing protein</fullName>
    </recommendedName>
</protein>
<dbReference type="FunFam" id="2.40.40.20:FF:000003">
    <property type="entry name" value="Transitional endoplasmic reticulum ATPase"/>
    <property type="match status" value="1"/>
</dbReference>
<dbReference type="SUPFAM" id="SSF50692">
    <property type="entry name" value="ADC-like"/>
    <property type="match status" value="1"/>
</dbReference>
<evidence type="ECO:0000256" key="1">
    <source>
        <dbReference type="SAM" id="Phobius"/>
    </source>
</evidence>
<comment type="caution">
    <text evidence="2">The sequence shown here is derived from an EMBL/GenBank/DDBJ whole genome shotgun (WGS) entry which is preliminary data.</text>
</comment>
<sequence>MCQLVRSQMDFLSYCLIIPCLFSIWYFSVQALRSNRKGLLFPPGPKPSPFVPLVSAPPSTMTDKIRSLDFKGMKRDFSTATLERKKAASRLVVDDAINDDNSVVALHPDTMEKLQLFRGDTILIKVFLPTLFTPLASGGLNLTLRERAMAEEAILGYLESKDEISDSGQFAAERGLHGFRYIVA</sequence>
<proteinExistence type="predicted"/>
<keyword evidence="1" id="KW-0812">Transmembrane</keyword>
<gene>
    <name evidence="2" type="ORF">C1H46_042619</name>
</gene>
<accession>A0A540KC77</accession>
<evidence type="ECO:0000313" key="3">
    <source>
        <dbReference type="Proteomes" id="UP000315295"/>
    </source>
</evidence>
<keyword evidence="1" id="KW-0472">Membrane</keyword>
<name>A0A540KC77_MALBA</name>
<dbReference type="EMBL" id="VIEB01001483">
    <property type="protein sequence ID" value="TQD71837.1"/>
    <property type="molecule type" value="Genomic_DNA"/>
</dbReference>
<dbReference type="InterPro" id="IPR009010">
    <property type="entry name" value="Asp_de-COase-like_dom_sf"/>
</dbReference>
<dbReference type="STRING" id="106549.A0A540KC77"/>
<keyword evidence="3" id="KW-1185">Reference proteome</keyword>
<dbReference type="AlphaFoldDB" id="A0A540KC77"/>
<dbReference type="Proteomes" id="UP000315295">
    <property type="component" value="Unassembled WGS sequence"/>
</dbReference>
<evidence type="ECO:0000313" key="2">
    <source>
        <dbReference type="EMBL" id="TQD71837.1"/>
    </source>
</evidence>
<feature type="transmembrane region" description="Helical" evidence="1">
    <location>
        <begin position="12"/>
        <end position="29"/>
    </location>
</feature>
<organism evidence="2 3">
    <name type="scientific">Malus baccata</name>
    <name type="common">Siberian crab apple</name>
    <name type="synonym">Pyrus baccata</name>
    <dbReference type="NCBI Taxonomy" id="106549"/>
    <lineage>
        <taxon>Eukaryota</taxon>
        <taxon>Viridiplantae</taxon>
        <taxon>Streptophyta</taxon>
        <taxon>Embryophyta</taxon>
        <taxon>Tracheophyta</taxon>
        <taxon>Spermatophyta</taxon>
        <taxon>Magnoliopsida</taxon>
        <taxon>eudicotyledons</taxon>
        <taxon>Gunneridae</taxon>
        <taxon>Pentapetalae</taxon>
        <taxon>rosids</taxon>
        <taxon>fabids</taxon>
        <taxon>Rosales</taxon>
        <taxon>Rosaceae</taxon>
        <taxon>Amygdaloideae</taxon>
        <taxon>Maleae</taxon>
        <taxon>Malus</taxon>
    </lineage>
</organism>
<keyword evidence="1" id="KW-1133">Transmembrane helix</keyword>